<evidence type="ECO:0000259" key="1">
    <source>
        <dbReference type="Pfam" id="PF00899"/>
    </source>
</evidence>
<dbReference type="AlphaFoldDB" id="A0A1T4S505"/>
<evidence type="ECO:0000313" key="2">
    <source>
        <dbReference type="EMBL" id="SKA23186.1"/>
    </source>
</evidence>
<dbReference type="GO" id="GO:0061504">
    <property type="term" value="P:cyclic threonylcarbamoyladenosine biosynthetic process"/>
    <property type="evidence" value="ECO:0007669"/>
    <property type="project" value="TreeGrafter"/>
</dbReference>
<dbReference type="EMBL" id="FUWZ01000002">
    <property type="protein sequence ID" value="SKA23186.1"/>
    <property type="molecule type" value="Genomic_DNA"/>
</dbReference>
<dbReference type="GO" id="GO:0061503">
    <property type="term" value="F:tRNA threonylcarbamoyladenosine dehydratase"/>
    <property type="evidence" value="ECO:0007669"/>
    <property type="project" value="TreeGrafter"/>
</dbReference>
<evidence type="ECO:0000313" key="3">
    <source>
        <dbReference type="Proteomes" id="UP000190367"/>
    </source>
</evidence>
<dbReference type="OrthoDB" id="5149792at2"/>
<dbReference type="InterPro" id="IPR035985">
    <property type="entry name" value="Ubiquitin-activating_enz"/>
</dbReference>
<sequence>MNNVLVDAIATSQQQSAEREVRFFRLQDPAQLEALTQLIAQQPGIRVFDEIQPQLAELIRLQHPTERLSESAIAEKVAAHLGNTPPAAYGVWVYYPWSGRVVHILDEAEFIQLRTSRNQHKITEEERKILQTKRIGVIGLSVGQSVALALAIERLCGELRIADFDKLDLSNMNRIRTGVHHVGILKTVLVAREIAEIDPFLQVRCYDNGISEDNIDAFLTDGGPLDILVEECDGLDIKVLARQRARAMHIPVVMDTSDRGMIDVERFDLQHDLPILHGRIPEDITAAQIRNMQGTERMQLVDRIVNFNAMSTKMQASLAEIGKTITTWPQLASAVMLGGAAIAHVCREVGLNSAIASGRYYVDLEQIFNHDK</sequence>
<reference evidence="3" key="1">
    <citation type="submission" date="2017-02" db="EMBL/GenBank/DDBJ databases">
        <authorList>
            <person name="Varghese N."/>
            <person name="Submissions S."/>
        </authorList>
    </citation>
    <scope>NUCLEOTIDE SEQUENCE [LARGE SCALE GENOMIC DNA]</scope>
    <source>
        <strain evidence="3">DSM 22224</strain>
    </source>
</reference>
<accession>A0A1T4S505</accession>
<protein>
    <submittedName>
        <fullName evidence="2">ThiF family protein</fullName>
    </submittedName>
</protein>
<gene>
    <name evidence="2" type="ORF">SAMN04488128_1021786</name>
</gene>
<dbReference type="Gene3D" id="3.40.50.720">
    <property type="entry name" value="NAD(P)-binding Rossmann-like Domain"/>
    <property type="match status" value="1"/>
</dbReference>
<keyword evidence="3" id="KW-1185">Reference proteome</keyword>
<dbReference type="InterPro" id="IPR000594">
    <property type="entry name" value="ThiF_NAD_FAD-bd"/>
</dbReference>
<dbReference type="GO" id="GO:0008641">
    <property type="term" value="F:ubiquitin-like modifier activating enzyme activity"/>
    <property type="evidence" value="ECO:0007669"/>
    <property type="project" value="InterPro"/>
</dbReference>
<feature type="domain" description="THIF-type NAD/FAD binding fold" evidence="1">
    <location>
        <begin position="120"/>
        <end position="255"/>
    </location>
</feature>
<dbReference type="PANTHER" id="PTHR43267">
    <property type="entry name" value="TRNA THREONYLCARBAMOYLADENOSINE DEHYDRATASE"/>
    <property type="match status" value="1"/>
</dbReference>
<name>A0A1T4S505_9BACT</name>
<proteinExistence type="predicted"/>
<dbReference type="CDD" id="cd01483">
    <property type="entry name" value="E1_enzyme_family"/>
    <property type="match status" value="1"/>
</dbReference>
<dbReference type="PANTHER" id="PTHR43267:SF3">
    <property type="entry name" value="THIF PROTEIN"/>
    <property type="match status" value="1"/>
</dbReference>
<dbReference type="RefSeq" id="WP_078670211.1">
    <property type="nucleotide sequence ID" value="NZ_FUWZ01000002.1"/>
</dbReference>
<organism evidence="2 3">
    <name type="scientific">Chitinophaga eiseniae</name>
    <dbReference type="NCBI Taxonomy" id="634771"/>
    <lineage>
        <taxon>Bacteria</taxon>
        <taxon>Pseudomonadati</taxon>
        <taxon>Bacteroidota</taxon>
        <taxon>Chitinophagia</taxon>
        <taxon>Chitinophagales</taxon>
        <taxon>Chitinophagaceae</taxon>
        <taxon>Chitinophaga</taxon>
    </lineage>
</organism>
<dbReference type="SUPFAM" id="SSF69572">
    <property type="entry name" value="Activating enzymes of the ubiquitin-like proteins"/>
    <property type="match status" value="1"/>
</dbReference>
<dbReference type="Pfam" id="PF00899">
    <property type="entry name" value="ThiF"/>
    <property type="match status" value="1"/>
</dbReference>
<dbReference type="Proteomes" id="UP000190367">
    <property type="component" value="Unassembled WGS sequence"/>
</dbReference>
<dbReference type="InterPro" id="IPR045886">
    <property type="entry name" value="ThiF/MoeB/HesA"/>
</dbReference>
<dbReference type="STRING" id="634771.SAMN04488128_1021786"/>